<dbReference type="InterPro" id="IPR012334">
    <property type="entry name" value="Pectin_lyas_fold"/>
</dbReference>
<dbReference type="SUPFAM" id="SSF51126">
    <property type="entry name" value="Pectin lyase-like"/>
    <property type="match status" value="1"/>
</dbReference>
<accession>A0A0A9GWF9</accession>
<dbReference type="PANTHER" id="PTHR31339:SF4">
    <property type="entry name" value="PECTIN LYASE-LIKE SUPERFAMILY PROTEIN"/>
    <property type="match status" value="1"/>
</dbReference>
<proteinExistence type="inferred from homology"/>
<dbReference type="EMBL" id="GBRH01168561">
    <property type="protein sequence ID" value="JAE29335.1"/>
    <property type="molecule type" value="Transcribed_RNA"/>
</dbReference>
<reference evidence="5" key="1">
    <citation type="submission" date="2014-09" db="EMBL/GenBank/DDBJ databases">
        <authorList>
            <person name="Magalhaes I.L.F."/>
            <person name="Oliveira U."/>
            <person name="Santos F.R."/>
            <person name="Vidigal T.H.D.A."/>
            <person name="Brescovit A.D."/>
            <person name="Santos A.J."/>
        </authorList>
    </citation>
    <scope>NUCLEOTIDE SEQUENCE</scope>
    <source>
        <tissue evidence="5">Shoot tissue taken approximately 20 cm above the soil surface</tissue>
    </source>
</reference>
<evidence type="ECO:0000256" key="1">
    <source>
        <dbReference type="ARBA" id="ARBA00008834"/>
    </source>
</evidence>
<evidence type="ECO:0000313" key="5">
    <source>
        <dbReference type="EMBL" id="JAE29335.1"/>
    </source>
</evidence>
<dbReference type="Pfam" id="PF00295">
    <property type="entry name" value="Glyco_hydro_28"/>
    <property type="match status" value="1"/>
</dbReference>
<name>A0A0A9GWF9_ARUDO</name>
<reference evidence="5" key="2">
    <citation type="journal article" date="2015" name="Data Brief">
        <title>Shoot transcriptome of the giant reed, Arundo donax.</title>
        <authorList>
            <person name="Barrero R.A."/>
            <person name="Guerrero F.D."/>
            <person name="Moolhuijzen P."/>
            <person name="Goolsby J.A."/>
            <person name="Tidwell J."/>
            <person name="Bellgard S.E."/>
            <person name="Bellgard M.I."/>
        </authorList>
    </citation>
    <scope>NUCLEOTIDE SEQUENCE</scope>
    <source>
        <tissue evidence="5">Shoot tissue taken approximately 20 cm above the soil surface</tissue>
    </source>
</reference>
<dbReference type="PANTHER" id="PTHR31339">
    <property type="entry name" value="PECTIN LYASE-RELATED"/>
    <property type="match status" value="1"/>
</dbReference>
<dbReference type="Gene3D" id="2.160.20.10">
    <property type="entry name" value="Single-stranded right-handed beta-helix, Pectin lyase-like"/>
    <property type="match status" value="1"/>
</dbReference>
<organism evidence="5">
    <name type="scientific">Arundo donax</name>
    <name type="common">Giant reed</name>
    <name type="synonym">Donax arundinaceus</name>
    <dbReference type="NCBI Taxonomy" id="35708"/>
    <lineage>
        <taxon>Eukaryota</taxon>
        <taxon>Viridiplantae</taxon>
        <taxon>Streptophyta</taxon>
        <taxon>Embryophyta</taxon>
        <taxon>Tracheophyta</taxon>
        <taxon>Spermatophyta</taxon>
        <taxon>Magnoliopsida</taxon>
        <taxon>Liliopsida</taxon>
        <taxon>Poales</taxon>
        <taxon>Poaceae</taxon>
        <taxon>PACMAD clade</taxon>
        <taxon>Arundinoideae</taxon>
        <taxon>Arundineae</taxon>
        <taxon>Arundo</taxon>
    </lineage>
</organism>
<evidence type="ECO:0000256" key="2">
    <source>
        <dbReference type="ARBA" id="ARBA00022801"/>
    </source>
</evidence>
<protein>
    <recommendedName>
        <fullName evidence="6">Polygalacturonase</fullName>
    </recommendedName>
</protein>
<comment type="similarity">
    <text evidence="1 4">Belongs to the glycosyl hydrolase 28 family.</text>
</comment>
<evidence type="ECO:0000256" key="3">
    <source>
        <dbReference type="ARBA" id="ARBA00023295"/>
    </source>
</evidence>
<evidence type="ECO:0000256" key="4">
    <source>
        <dbReference type="RuleBase" id="RU361169"/>
    </source>
</evidence>
<dbReference type="InterPro" id="IPR000743">
    <property type="entry name" value="Glyco_hydro_28"/>
</dbReference>
<keyword evidence="2 4" id="KW-0378">Hydrolase</keyword>
<sequence>MADSSTEVCVEDCYIESGDDLVAVKSGWDQYGISVGKPSSNIVIQRISGTTPTCSGVGFGSEMSGGISNVLVRDLHVWSSASAVRLKTDVGRGGYITNITIANVTMEKVKVPIRFSRGADDHSDDKYDPRALPRISNVHISNIIGVDLQRAPMLEAVHGAVYEGICFRNVSFRSIRRQDRWHCESVYGEAHEVFPAPCEEFRKNESSSWRGLS</sequence>
<dbReference type="GO" id="GO:0004650">
    <property type="term" value="F:polygalacturonase activity"/>
    <property type="evidence" value="ECO:0007669"/>
    <property type="project" value="InterPro"/>
</dbReference>
<keyword evidence="3 4" id="KW-0326">Glycosidase</keyword>
<dbReference type="GO" id="GO:0005975">
    <property type="term" value="P:carbohydrate metabolic process"/>
    <property type="evidence" value="ECO:0007669"/>
    <property type="project" value="InterPro"/>
</dbReference>
<dbReference type="InterPro" id="IPR011050">
    <property type="entry name" value="Pectin_lyase_fold/virulence"/>
</dbReference>
<dbReference type="InterPro" id="IPR051801">
    <property type="entry name" value="GH28_Enzymes"/>
</dbReference>
<dbReference type="AlphaFoldDB" id="A0A0A9GWF9"/>
<evidence type="ECO:0008006" key="6">
    <source>
        <dbReference type="Google" id="ProtNLM"/>
    </source>
</evidence>